<reference evidence="3 4" key="1">
    <citation type="journal article" date="2016" name="Nat. Commun.">
        <title>Ectomycorrhizal ecology is imprinted in the genome of the dominant symbiotic fungus Cenococcum geophilum.</title>
        <authorList>
            <consortium name="DOE Joint Genome Institute"/>
            <person name="Peter M."/>
            <person name="Kohler A."/>
            <person name="Ohm R.A."/>
            <person name="Kuo A."/>
            <person name="Krutzmann J."/>
            <person name="Morin E."/>
            <person name="Arend M."/>
            <person name="Barry K.W."/>
            <person name="Binder M."/>
            <person name="Choi C."/>
            <person name="Clum A."/>
            <person name="Copeland A."/>
            <person name="Grisel N."/>
            <person name="Haridas S."/>
            <person name="Kipfer T."/>
            <person name="LaButti K."/>
            <person name="Lindquist E."/>
            <person name="Lipzen A."/>
            <person name="Maire R."/>
            <person name="Meier B."/>
            <person name="Mihaltcheva S."/>
            <person name="Molinier V."/>
            <person name="Murat C."/>
            <person name="Poggeler S."/>
            <person name="Quandt C.A."/>
            <person name="Sperisen C."/>
            <person name="Tritt A."/>
            <person name="Tisserant E."/>
            <person name="Crous P.W."/>
            <person name="Henrissat B."/>
            <person name="Nehls U."/>
            <person name="Egli S."/>
            <person name="Spatafora J.W."/>
            <person name="Grigoriev I.V."/>
            <person name="Martin F.M."/>
        </authorList>
    </citation>
    <scope>NUCLEOTIDE SEQUENCE [LARGE SCALE GENOMIC DNA]</scope>
    <source>
        <strain evidence="3 4">CBS 207.34</strain>
    </source>
</reference>
<keyword evidence="2" id="KW-0732">Signal</keyword>
<dbReference type="PANTHER" id="PTHR34853:SF5">
    <property type="entry name" value="LIP-DOMAIN-CONTAINING PROTEIN-RELATED"/>
    <property type="match status" value="1"/>
</dbReference>
<dbReference type="InterPro" id="IPR005152">
    <property type="entry name" value="Lipase_secreted"/>
</dbReference>
<organism evidence="3 4">
    <name type="scientific">Glonium stellatum</name>
    <dbReference type="NCBI Taxonomy" id="574774"/>
    <lineage>
        <taxon>Eukaryota</taxon>
        <taxon>Fungi</taxon>
        <taxon>Dikarya</taxon>
        <taxon>Ascomycota</taxon>
        <taxon>Pezizomycotina</taxon>
        <taxon>Dothideomycetes</taxon>
        <taxon>Pleosporomycetidae</taxon>
        <taxon>Gloniales</taxon>
        <taxon>Gloniaceae</taxon>
        <taxon>Glonium</taxon>
    </lineage>
</organism>
<sequence length="131" mass="13900">MSALLYRLLAFSFLLTLSSALSSTSVTLQKPTAGPLSTPLPPSQDPFYTAPLNYELAKPGTVLRIRAAPGNLTSVTSNSSAAYHILYRTTDTRYKPSWAVTTLFVPPSFSNTASPASNGTDAGSALLLVQF</sequence>
<evidence type="ECO:0000256" key="2">
    <source>
        <dbReference type="SAM" id="SignalP"/>
    </source>
</evidence>
<keyword evidence="1" id="KW-0378">Hydrolase</keyword>
<dbReference type="EMBL" id="KV749137">
    <property type="protein sequence ID" value="OCL10937.1"/>
    <property type="molecule type" value="Genomic_DNA"/>
</dbReference>
<evidence type="ECO:0000256" key="1">
    <source>
        <dbReference type="ARBA" id="ARBA00022801"/>
    </source>
</evidence>
<dbReference type="InterPro" id="IPR029058">
    <property type="entry name" value="AB_hydrolase_fold"/>
</dbReference>
<dbReference type="Proteomes" id="UP000250140">
    <property type="component" value="Unassembled WGS sequence"/>
</dbReference>
<dbReference type="OrthoDB" id="2373480at2759"/>
<accession>A0A8E2JVR1</accession>
<dbReference type="GO" id="GO:0016042">
    <property type="term" value="P:lipid catabolic process"/>
    <property type="evidence" value="ECO:0007669"/>
    <property type="project" value="InterPro"/>
</dbReference>
<gene>
    <name evidence="3" type="ORF">AOQ84DRAFT_374465</name>
</gene>
<dbReference type="GO" id="GO:0004806">
    <property type="term" value="F:triacylglycerol lipase activity"/>
    <property type="evidence" value="ECO:0007669"/>
    <property type="project" value="InterPro"/>
</dbReference>
<proteinExistence type="predicted"/>
<feature type="chain" id="PRO_5034807413" evidence="2">
    <location>
        <begin position="21"/>
        <end position="131"/>
    </location>
</feature>
<name>A0A8E2JVR1_9PEZI</name>
<evidence type="ECO:0000313" key="3">
    <source>
        <dbReference type="EMBL" id="OCL10937.1"/>
    </source>
</evidence>
<feature type="signal peptide" evidence="2">
    <location>
        <begin position="1"/>
        <end position="20"/>
    </location>
</feature>
<protein>
    <submittedName>
        <fullName evidence="3">Uncharacterized protein</fullName>
    </submittedName>
</protein>
<dbReference type="AlphaFoldDB" id="A0A8E2JVR1"/>
<keyword evidence="4" id="KW-1185">Reference proteome</keyword>
<evidence type="ECO:0000313" key="4">
    <source>
        <dbReference type="Proteomes" id="UP000250140"/>
    </source>
</evidence>
<dbReference type="Gene3D" id="3.40.50.1820">
    <property type="entry name" value="alpha/beta hydrolase"/>
    <property type="match status" value="1"/>
</dbReference>
<dbReference type="PANTHER" id="PTHR34853">
    <property type="match status" value="1"/>
</dbReference>